<gene>
    <name evidence="2" type="ORF">B0I35DRAFT_464563</name>
</gene>
<name>A0A8K0SJJ6_9HYPO</name>
<dbReference type="InterPro" id="IPR000772">
    <property type="entry name" value="Ricin_B_lectin"/>
</dbReference>
<accession>A0A8K0SJJ6</accession>
<feature type="domain" description="Ricin B lectin" evidence="1">
    <location>
        <begin position="9"/>
        <end position="80"/>
    </location>
</feature>
<sequence>MSFVESLDGAIVSFLNYHSGTAIDLKVSGGAERGNTVFGYPFHGKKNQQWKLERVENKSIFPVFMIRNVQFHTCIDMNGTESHVMGWPGGDPTNVHQLYRLIAADTKGRVFAIQNVGTNHCIDLLHGSREPRAAIQGTPTAPDLSNTHQLWRVLRMD</sequence>
<dbReference type="InterPro" id="IPR035992">
    <property type="entry name" value="Ricin_B-like_lectins"/>
</dbReference>
<organism evidence="2 3">
    <name type="scientific">Stachybotrys elegans</name>
    <dbReference type="NCBI Taxonomy" id="80388"/>
    <lineage>
        <taxon>Eukaryota</taxon>
        <taxon>Fungi</taxon>
        <taxon>Dikarya</taxon>
        <taxon>Ascomycota</taxon>
        <taxon>Pezizomycotina</taxon>
        <taxon>Sordariomycetes</taxon>
        <taxon>Hypocreomycetidae</taxon>
        <taxon>Hypocreales</taxon>
        <taxon>Stachybotryaceae</taxon>
        <taxon>Stachybotrys</taxon>
    </lineage>
</organism>
<dbReference type="OrthoDB" id="2131701at2759"/>
<dbReference type="Gene3D" id="2.80.10.50">
    <property type="match status" value="2"/>
</dbReference>
<reference evidence="2" key="1">
    <citation type="journal article" date="2021" name="Nat. Commun.">
        <title>Genetic determinants of endophytism in the Arabidopsis root mycobiome.</title>
        <authorList>
            <person name="Mesny F."/>
            <person name="Miyauchi S."/>
            <person name="Thiergart T."/>
            <person name="Pickel B."/>
            <person name="Atanasova L."/>
            <person name="Karlsson M."/>
            <person name="Huettel B."/>
            <person name="Barry K.W."/>
            <person name="Haridas S."/>
            <person name="Chen C."/>
            <person name="Bauer D."/>
            <person name="Andreopoulos W."/>
            <person name="Pangilinan J."/>
            <person name="LaButti K."/>
            <person name="Riley R."/>
            <person name="Lipzen A."/>
            <person name="Clum A."/>
            <person name="Drula E."/>
            <person name="Henrissat B."/>
            <person name="Kohler A."/>
            <person name="Grigoriev I.V."/>
            <person name="Martin F.M."/>
            <person name="Hacquard S."/>
        </authorList>
    </citation>
    <scope>NUCLEOTIDE SEQUENCE</scope>
    <source>
        <strain evidence="2">MPI-CAGE-CH-0235</strain>
    </source>
</reference>
<evidence type="ECO:0000259" key="1">
    <source>
        <dbReference type="Pfam" id="PF14200"/>
    </source>
</evidence>
<dbReference type="SUPFAM" id="SSF50370">
    <property type="entry name" value="Ricin B-like lectins"/>
    <property type="match status" value="1"/>
</dbReference>
<dbReference type="Proteomes" id="UP000813444">
    <property type="component" value="Unassembled WGS sequence"/>
</dbReference>
<dbReference type="Pfam" id="PF14200">
    <property type="entry name" value="RicinB_lectin_2"/>
    <property type="match status" value="1"/>
</dbReference>
<evidence type="ECO:0000313" key="3">
    <source>
        <dbReference type="Proteomes" id="UP000813444"/>
    </source>
</evidence>
<proteinExistence type="predicted"/>
<keyword evidence="3" id="KW-1185">Reference proteome</keyword>
<dbReference type="AlphaFoldDB" id="A0A8K0SJJ6"/>
<protein>
    <submittedName>
        <fullName evidence="2">Ricin B lectin domain-containing protein</fullName>
    </submittedName>
</protein>
<evidence type="ECO:0000313" key="2">
    <source>
        <dbReference type="EMBL" id="KAH7305848.1"/>
    </source>
</evidence>
<dbReference type="EMBL" id="JAGPNK010000017">
    <property type="protein sequence ID" value="KAH7305848.1"/>
    <property type="molecule type" value="Genomic_DNA"/>
</dbReference>
<comment type="caution">
    <text evidence="2">The sequence shown here is derived from an EMBL/GenBank/DDBJ whole genome shotgun (WGS) entry which is preliminary data.</text>
</comment>